<dbReference type="PANTHER" id="PTHR38479:SF2">
    <property type="entry name" value="WINGED HELIX DNA-BINDING DOMAIN-CONTAINING PROTEIN"/>
    <property type="match status" value="1"/>
</dbReference>
<reference evidence="1" key="1">
    <citation type="submission" date="2021-01" db="EMBL/GenBank/DDBJ databases">
        <title>Whole genome shotgun sequence of Rhizocola hellebori NBRC 109834.</title>
        <authorList>
            <person name="Komaki H."/>
            <person name="Tamura T."/>
        </authorList>
    </citation>
    <scope>NUCLEOTIDE SEQUENCE</scope>
    <source>
        <strain evidence="1">NBRC 109834</strain>
    </source>
</reference>
<dbReference type="Pfam" id="PF06224">
    <property type="entry name" value="AlkZ-like"/>
    <property type="match status" value="1"/>
</dbReference>
<comment type="caution">
    <text evidence="1">The sequence shown here is derived from an EMBL/GenBank/DDBJ whole genome shotgun (WGS) entry which is preliminary data.</text>
</comment>
<protein>
    <recommendedName>
        <fullName evidence="3">Winged helix DNA-binding domain-containing protein</fullName>
    </recommendedName>
</protein>
<evidence type="ECO:0000313" key="1">
    <source>
        <dbReference type="EMBL" id="GIH04125.1"/>
    </source>
</evidence>
<accession>A0A8J3Q5C0</accession>
<evidence type="ECO:0008006" key="3">
    <source>
        <dbReference type="Google" id="ProtNLM"/>
    </source>
</evidence>
<proteinExistence type="predicted"/>
<sequence length="366" mass="40084">MIDLLSTRALNRATLERQLLLSRAGLSIAQVLTRVVGMQAQNPNPPYYGLWARIEGFTADQLAAQVTARQVVRLSLMRGTIHLVTADDCLLLRPLLQPVHERGMLAAYGKQLDGLDPAQVNTAGRRLLEDQPMTFAVLGEALSRTFPGRDPHALAMVVRTLSPLVQVPPRGLWGFSGQAAHTTAESWLGRPLRTDAGLDELFLRYLAGFGPASVRDVQAWSGLTRLGEVATRLRPKLRVFRDEAGVELFDLPDSPRPGEQTGAAVRFVAEFENMLLSYADRTRIIAEEHRKKIFTVNGLVPGTFLLDGFAAGTWKVAATRKAASLTLRPFAKVTKKDAAALEREGARLLQFAAPGVPHDIAFGTPW</sequence>
<gene>
    <name evidence="1" type="ORF">Rhe02_21920</name>
</gene>
<dbReference type="InterPro" id="IPR009351">
    <property type="entry name" value="AlkZ-like"/>
</dbReference>
<dbReference type="EMBL" id="BONY01000011">
    <property type="protein sequence ID" value="GIH04125.1"/>
    <property type="molecule type" value="Genomic_DNA"/>
</dbReference>
<evidence type="ECO:0000313" key="2">
    <source>
        <dbReference type="Proteomes" id="UP000612899"/>
    </source>
</evidence>
<dbReference type="AlphaFoldDB" id="A0A8J3Q5C0"/>
<keyword evidence="2" id="KW-1185">Reference proteome</keyword>
<dbReference type="RefSeq" id="WP_203908022.1">
    <property type="nucleotide sequence ID" value="NZ_BONY01000011.1"/>
</dbReference>
<name>A0A8J3Q5C0_9ACTN</name>
<dbReference type="PANTHER" id="PTHR38479">
    <property type="entry name" value="LMO0824 PROTEIN"/>
    <property type="match status" value="1"/>
</dbReference>
<dbReference type="Proteomes" id="UP000612899">
    <property type="component" value="Unassembled WGS sequence"/>
</dbReference>
<organism evidence="1 2">
    <name type="scientific">Rhizocola hellebori</name>
    <dbReference type="NCBI Taxonomy" id="1392758"/>
    <lineage>
        <taxon>Bacteria</taxon>
        <taxon>Bacillati</taxon>
        <taxon>Actinomycetota</taxon>
        <taxon>Actinomycetes</taxon>
        <taxon>Micromonosporales</taxon>
        <taxon>Micromonosporaceae</taxon>
        <taxon>Rhizocola</taxon>
    </lineage>
</organism>